<dbReference type="InterPro" id="IPR027417">
    <property type="entry name" value="P-loop_NTPase"/>
</dbReference>
<dbReference type="GO" id="GO:0005524">
    <property type="term" value="F:ATP binding"/>
    <property type="evidence" value="ECO:0007669"/>
    <property type="project" value="InterPro"/>
</dbReference>
<feature type="non-terminal residue" evidence="2">
    <location>
        <position position="1"/>
    </location>
</feature>
<dbReference type="SUPFAM" id="SSF52540">
    <property type="entry name" value="P-loop containing nucleoside triphosphate hydrolases"/>
    <property type="match status" value="1"/>
</dbReference>
<dbReference type="PANTHER" id="PTHR21610:SF9">
    <property type="entry name" value="VON WILLEBRAND FACTOR A DOMAIN-CONTAINING PROTEIN 8"/>
    <property type="match status" value="1"/>
</dbReference>
<organism evidence="2 3">
    <name type="scientific">Diploptera punctata</name>
    <name type="common">Pacific beetle cockroach</name>
    <dbReference type="NCBI Taxonomy" id="6984"/>
    <lineage>
        <taxon>Eukaryota</taxon>
        <taxon>Metazoa</taxon>
        <taxon>Ecdysozoa</taxon>
        <taxon>Arthropoda</taxon>
        <taxon>Hexapoda</taxon>
        <taxon>Insecta</taxon>
        <taxon>Pterygota</taxon>
        <taxon>Neoptera</taxon>
        <taxon>Polyneoptera</taxon>
        <taxon>Dictyoptera</taxon>
        <taxon>Blattodea</taxon>
        <taxon>Blaberoidea</taxon>
        <taxon>Blaberidae</taxon>
        <taxon>Diplopterinae</taxon>
        <taxon>Diploptera</taxon>
    </lineage>
</organism>
<reference evidence="2" key="1">
    <citation type="journal article" date="2023" name="IScience">
        <title>Live-bearing cockroach genome reveals convergent evolutionary mechanisms linked to viviparity in insects and beyond.</title>
        <authorList>
            <person name="Fouks B."/>
            <person name="Harrison M.C."/>
            <person name="Mikhailova A.A."/>
            <person name="Marchal E."/>
            <person name="English S."/>
            <person name="Carruthers M."/>
            <person name="Jennings E.C."/>
            <person name="Chiamaka E.L."/>
            <person name="Frigard R.A."/>
            <person name="Pippel M."/>
            <person name="Attardo G.M."/>
            <person name="Benoit J.B."/>
            <person name="Bornberg-Bauer E."/>
            <person name="Tobe S.S."/>
        </authorList>
    </citation>
    <scope>NUCLEOTIDE SEQUENCE</scope>
    <source>
        <strain evidence="2">Stay&amp;Tobe</strain>
    </source>
</reference>
<reference evidence="2" key="2">
    <citation type="submission" date="2023-05" db="EMBL/GenBank/DDBJ databases">
        <authorList>
            <person name="Fouks B."/>
        </authorList>
    </citation>
    <scope>NUCLEOTIDE SEQUENCE</scope>
    <source>
        <strain evidence="2">Stay&amp;Tobe</strain>
        <tissue evidence="2">Testes</tissue>
    </source>
</reference>
<protein>
    <recommendedName>
        <fullName evidence="1">ATPase dynein-related AAA domain-containing protein</fullName>
    </recommendedName>
</protein>
<name>A0AAD8EL07_DIPPU</name>
<dbReference type="Gene3D" id="3.40.50.300">
    <property type="entry name" value="P-loop containing nucleotide triphosphate hydrolases"/>
    <property type="match status" value="1"/>
</dbReference>
<dbReference type="InterPro" id="IPR039891">
    <property type="entry name" value="VWA8"/>
</dbReference>
<dbReference type="InterPro" id="IPR011704">
    <property type="entry name" value="ATPase_dyneun-rel_AAA"/>
</dbReference>
<keyword evidence="3" id="KW-1185">Reference proteome</keyword>
<evidence type="ECO:0000313" key="2">
    <source>
        <dbReference type="EMBL" id="KAJ9594056.1"/>
    </source>
</evidence>
<evidence type="ECO:0000313" key="3">
    <source>
        <dbReference type="Proteomes" id="UP001233999"/>
    </source>
</evidence>
<dbReference type="Proteomes" id="UP001233999">
    <property type="component" value="Unassembled WGS sequence"/>
</dbReference>
<dbReference type="GO" id="GO:0016887">
    <property type="term" value="F:ATP hydrolysis activity"/>
    <property type="evidence" value="ECO:0007669"/>
    <property type="project" value="InterPro"/>
</dbReference>
<feature type="domain" description="ATPase dynein-related AAA" evidence="1">
    <location>
        <begin position="171"/>
        <end position="314"/>
    </location>
</feature>
<comment type="caution">
    <text evidence="2">The sequence shown here is derived from an EMBL/GenBank/DDBJ whole genome shotgun (WGS) entry which is preliminary data.</text>
</comment>
<dbReference type="EMBL" id="JASPKZ010003077">
    <property type="protein sequence ID" value="KAJ9594056.1"/>
    <property type="molecule type" value="Genomic_DNA"/>
</dbReference>
<dbReference type="AlphaFoldDB" id="A0AAD8EL07"/>
<dbReference type="Pfam" id="PF07728">
    <property type="entry name" value="AAA_5"/>
    <property type="match status" value="1"/>
</dbReference>
<dbReference type="PANTHER" id="PTHR21610">
    <property type="entry name" value="VON WILLEBRAND FACTOR A DOMAIN-CONTAINING PROTEIN 8"/>
    <property type="match status" value="1"/>
</dbReference>
<accession>A0AAD8EL07</accession>
<proteinExistence type="predicted"/>
<gene>
    <name evidence="2" type="ORF">L9F63_014533</name>
</gene>
<feature type="non-terminal residue" evidence="2">
    <location>
        <position position="322"/>
    </location>
</feature>
<evidence type="ECO:0000259" key="1">
    <source>
        <dbReference type="Pfam" id="PF07728"/>
    </source>
</evidence>
<sequence>NNERAVVEHLQSLRKAAPNVDPAQISQLLSCCYSLLSQESSSLGLPDFPADNLTAAVKLMDTLPGLSALEVLCRLYPYNMFLAKEGRQSVEELLTTFHLETKKGQGCASLKDVTLIPKEETAQVSVKYNGQQGSFSVCGFNDRVSSPIDFVQTPYQEQLLVQLLQSHLVGDFCLIGSRGCGKSATINRLAALLNYQIEPIVLYQDISFRDLIQQRTTLPNGDTIWQNSPLVTAALEGKMAVLDGIHRIHPSTLAVIHRLVHDREMQLHDGCRLIRHDRFDEIKSRYSLSDKQLNDSGVLRIHPAFRIVALAEPPVQAISHGS</sequence>
<dbReference type="GO" id="GO:0005737">
    <property type="term" value="C:cytoplasm"/>
    <property type="evidence" value="ECO:0007669"/>
    <property type="project" value="TreeGrafter"/>
</dbReference>